<dbReference type="STRING" id="48699.ENSPLAP00000015054"/>
<keyword evidence="2" id="KW-0963">Cytoplasm</keyword>
<dbReference type="Gene3D" id="2.130.10.10">
    <property type="entry name" value="YVTN repeat-like/Quinoprotein amine dehydrogenase"/>
    <property type="match status" value="1"/>
</dbReference>
<reference evidence="5" key="1">
    <citation type="submission" date="2025-08" db="UniProtKB">
        <authorList>
            <consortium name="Ensembl"/>
        </authorList>
    </citation>
    <scope>IDENTIFICATION</scope>
</reference>
<dbReference type="InterPro" id="IPR050687">
    <property type="entry name" value="Dynein_IC"/>
</dbReference>
<dbReference type="PANTHER" id="PTHR12442">
    <property type="entry name" value="DYNEIN INTERMEDIATE CHAIN"/>
    <property type="match status" value="1"/>
</dbReference>
<dbReference type="GO" id="GO:0021915">
    <property type="term" value="P:neural tube development"/>
    <property type="evidence" value="ECO:0007669"/>
    <property type="project" value="Ensembl"/>
</dbReference>
<keyword evidence="4" id="KW-0677">Repeat</keyword>
<keyword evidence="3" id="KW-0853">WD repeat</keyword>
<reference evidence="5" key="2">
    <citation type="submission" date="2025-09" db="UniProtKB">
        <authorList>
            <consortium name="Ensembl"/>
        </authorList>
    </citation>
    <scope>IDENTIFICATION</scope>
</reference>
<dbReference type="GO" id="GO:0045504">
    <property type="term" value="F:dynein heavy chain binding"/>
    <property type="evidence" value="ECO:0007669"/>
    <property type="project" value="TreeGrafter"/>
</dbReference>
<dbReference type="Pfam" id="PF00400">
    <property type="entry name" value="WD40"/>
    <property type="match status" value="1"/>
</dbReference>
<proteinExistence type="predicted"/>
<evidence type="ECO:0000313" key="6">
    <source>
        <dbReference type="Proteomes" id="UP000261500"/>
    </source>
</evidence>
<dbReference type="FunFam" id="2.130.10.10:FF:000283">
    <property type="entry name" value="WD repeat domain 34"/>
    <property type="match status" value="1"/>
</dbReference>
<sequence length="289" mass="30703">TGTWWFGTPAGLRTRFWPRPGCQQTVFWVPLEKKGEFGVLSSSSGGGVLLWTVDPDQGRMVLVAAYAFVLQQVPHSSSLKVRGGSTVGVTATAVSPWDPDTFLVGSEGGLLLRCSFSSQTPAAVASEGRSVTPRAPAVFSFRPSGGPVHSVHCSPFHRNLFASAGTDGLVQVRSLLQADPLLSVRVSDSYVFQVQWSPSRPLVFAAATGPGEVQIFDLARKSLRPAATIQDGAPGRTATCLAFNGQNPRLLAAGRSDGSVGVWRLSSDLTEQRPAESLQLEQIANQVAE</sequence>
<evidence type="ECO:0000256" key="3">
    <source>
        <dbReference type="ARBA" id="ARBA00022574"/>
    </source>
</evidence>
<dbReference type="GeneTree" id="ENSGT00940000158483"/>
<dbReference type="GO" id="GO:0045503">
    <property type="term" value="F:dynein light chain binding"/>
    <property type="evidence" value="ECO:0007669"/>
    <property type="project" value="TreeGrafter"/>
</dbReference>
<dbReference type="SMART" id="SM00320">
    <property type="entry name" value="WD40"/>
    <property type="match status" value="4"/>
</dbReference>
<name>A0A3B3UQV8_9TELE</name>
<dbReference type="InterPro" id="IPR036322">
    <property type="entry name" value="WD40_repeat_dom_sf"/>
</dbReference>
<evidence type="ECO:0000256" key="2">
    <source>
        <dbReference type="ARBA" id="ARBA00022490"/>
    </source>
</evidence>
<evidence type="ECO:0000256" key="1">
    <source>
        <dbReference type="ARBA" id="ARBA00004496"/>
    </source>
</evidence>
<dbReference type="AlphaFoldDB" id="A0A3B3UQV8"/>
<evidence type="ECO:0000313" key="5">
    <source>
        <dbReference type="Ensembl" id="ENSPLAP00000015054.1"/>
    </source>
</evidence>
<accession>A0A3B3UQV8</accession>
<dbReference type="GO" id="GO:0042073">
    <property type="term" value="P:intraciliary transport"/>
    <property type="evidence" value="ECO:0007669"/>
    <property type="project" value="Ensembl"/>
</dbReference>
<dbReference type="InterPro" id="IPR015943">
    <property type="entry name" value="WD40/YVTN_repeat-like_dom_sf"/>
</dbReference>
<dbReference type="GO" id="GO:0005868">
    <property type="term" value="C:cytoplasmic dynein complex"/>
    <property type="evidence" value="ECO:0007669"/>
    <property type="project" value="TreeGrafter"/>
</dbReference>
<evidence type="ECO:0000256" key="4">
    <source>
        <dbReference type="ARBA" id="ARBA00022737"/>
    </source>
</evidence>
<dbReference type="SUPFAM" id="SSF50978">
    <property type="entry name" value="WD40 repeat-like"/>
    <property type="match status" value="1"/>
</dbReference>
<comment type="subcellular location">
    <subcellularLocation>
        <location evidence="1">Cytoplasm</location>
    </subcellularLocation>
</comment>
<dbReference type="GO" id="GO:0097014">
    <property type="term" value="C:ciliary plasm"/>
    <property type="evidence" value="ECO:0007669"/>
    <property type="project" value="TreeGrafter"/>
</dbReference>
<dbReference type="InterPro" id="IPR001680">
    <property type="entry name" value="WD40_rpt"/>
</dbReference>
<dbReference type="PANTHER" id="PTHR12442:SF26">
    <property type="entry name" value="CYTOPLASMIC DYNEIN 2 INTERMEDIATE CHAIN 2"/>
    <property type="match status" value="1"/>
</dbReference>
<keyword evidence="6" id="KW-1185">Reference proteome</keyword>
<dbReference type="Proteomes" id="UP000261500">
    <property type="component" value="Unplaced"/>
</dbReference>
<dbReference type="Ensembl" id="ENSPLAT00000030538.1">
    <property type="protein sequence ID" value="ENSPLAP00000015054.1"/>
    <property type="gene ID" value="ENSPLAG00000018879.1"/>
</dbReference>
<protein>
    <submittedName>
        <fullName evidence="5">Dynein 2 intermediate chain 2</fullName>
    </submittedName>
</protein>
<organism evidence="5 6">
    <name type="scientific">Poecilia latipinna</name>
    <name type="common">sailfin molly</name>
    <dbReference type="NCBI Taxonomy" id="48699"/>
    <lineage>
        <taxon>Eukaryota</taxon>
        <taxon>Metazoa</taxon>
        <taxon>Chordata</taxon>
        <taxon>Craniata</taxon>
        <taxon>Vertebrata</taxon>
        <taxon>Euteleostomi</taxon>
        <taxon>Actinopterygii</taxon>
        <taxon>Neopterygii</taxon>
        <taxon>Teleostei</taxon>
        <taxon>Neoteleostei</taxon>
        <taxon>Acanthomorphata</taxon>
        <taxon>Ovalentaria</taxon>
        <taxon>Atherinomorphae</taxon>
        <taxon>Cyprinodontiformes</taxon>
        <taxon>Poeciliidae</taxon>
        <taxon>Poeciliinae</taxon>
        <taxon>Poecilia</taxon>
    </lineage>
</organism>